<dbReference type="VEuPathDB" id="MicrosporidiaDB:M896_081270"/>
<evidence type="ECO:0000313" key="1">
    <source>
        <dbReference type="EMBL" id="KHN69391.1"/>
    </source>
</evidence>
<evidence type="ECO:0000313" key="2">
    <source>
        <dbReference type="Proteomes" id="UP000031056"/>
    </source>
</evidence>
<protein>
    <submittedName>
        <fullName evidence="1">Hsp90 ATPase activator</fullName>
    </submittedName>
</protein>
<dbReference type="GeneID" id="26262167"/>
<organism evidence="1 2">
    <name type="scientific">Ordospora colligata OC4</name>
    <dbReference type="NCBI Taxonomy" id="1354746"/>
    <lineage>
        <taxon>Eukaryota</taxon>
        <taxon>Fungi</taxon>
        <taxon>Fungi incertae sedis</taxon>
        <taxon>Microsporidia</taxon>
        <taxon>Ordosporidae</taxon>
        <taxon>Ordospora</taxon>
    </lineage>
</organism>
<dbReference type="AlphaFoldDB" id="A0A0B2UE84"/>
<dbReference type="InParanoid" id="A0A0B2UE84"/>
<dbReference type="EMBL" id="JOKQ01000008">
    <property type="protein sequence ID" value="KHN69391.1"/>
    <property type="molecule type" value="Genomic_DNA"/>
</dbReference>
<dbReference type="RefSeq" id="XP_014563433.1">
    <property type="nucleotide sequence ID" value="XM_014707947.1"/>
</dbReference>
<keyword evidence="2" id="KW-1185">Reference proteome</keyword>
<dbReference type="OrthoDB" id="567237at2759"/>
<dbReference type="HOGENOM" id="CLU_1086229_0_0_1"/>
<dbReference type="Gene3D" id="3.30.530.20">
    <property type="match status" value="1"/>
</dbReference>
<sequence>MDTNTGECNIAEVDISEWAAQKIKDALEAKGYCVNEMSVNVKMHRQGTTIRIVYIVSFECVKDGVSCGVKGFHSIYDGAEGIEDFDWFAEFFAEMEAEAVLRYGSNVVDECIERQSENKVCQSINTPEAKTKKMIHTTRINCEADEICAFLLDKQYICVWGVDVRVDDNKVVIGNVTIQNLKVEKQHDGAMCVTMYWKFDGWSMFSDVSVHIESKDGISKVRVKQEQVPITAVKNVETWWREAAFSRIALNFGFSIMPVEDE</sequence>
<name>A0A0B2UE84_9MICR</name>
<gene>
    <name evidence="1" type="ORF">M896_081270</name>
</gene>
<dbReference type="Proteomes" id="UP000031056">
    <property type="component" value="Unassembled WGS sequence"/>
</dbReference>
<proteinExistence type="predicted"/>
<reference evidence="1 2" key="1">
    <citation type="journal article" date="2014" name="MBio">
        <title>The Ordospora colligata genome; evolution of extreme reduction in microsporidia and host-to-parasite horizontal gene transfer.</title>
        <authorList>
            <person name="Pombert J.-F."/>
            <person name="Haag K.L."/>
            <person name="Beidas S."/>
            <person name="Ebert D."/>
            <person name="Keeling P.J."/>
        </authorList>
    </citation>
    <scope>NUCLEOTIDE SEQUENCE [LARGE SCALE GENOMIC DNA]</scope>
    <source>
        <strain evidence="1 2">OC4</strain>
    </source>
</reference>
<dbReference type="InterPro" id="IPR023393">
    <property type="entry name" value="START-like_dom_sf"/>
</dbReference>
<accession>A0A0B2UE84</accession>
<comment type="caution">
    <text evidence="1">The sequence shown here is derived from an EMBL/GenBank/DDBJ whole genome shotgun (WGS) entry which is preliminary data.</text>
</comment>